<reference evidence="5 6" key="1">
    <citation type="submission" date="2019-03" db="EMBL/GenBank/DDBJ databases">
        <title>Draft Genome Sequence of Desulfosporosinus fructosivorans Strain 63.6F, Isolated from Marine Sediment in the Baltic Sea.</title>
        <authorList>
            <person name="Hausmann B."/>
            <person name="Vandieken V."/>
            <person name="Pjevac P."/>
            <person name="Schreck K."/>
            <person name="Herbold C.W."/>
            <person name="Loy A."/>
        </authorList>
    </citation>
    <scope>NUCLEOTIDE SEQUENCE [LARGE SCALE GENOMIC DNA]</scope>
    <source>
        <strain evidence="5 6">63.6F</strain>
    </source>
</reference>
<dbReference type="InterPro" id="IPR017896">
    <property type="entry name" value="4Fe4S_Fe-S-bd"/>
</dbReference>
<keyword evidence="6" id="KW-1185">Reference proteome</keyword>
<organism evidence="5 6">
    <name type="scientific">Desulfosporosinus fructosivorans</name>
    <dbReference type="NCBI Taxonomy" id="2018669"/>
    <lineage>
        <taxon>Bacteria</taxon>
        <taxon>Bacillati</taxon>
        <taxon>Bacillota</taxon>
        <taxon>Clostridia</taxon>
        <taxon>Eubacteriales</taxon>
        <taxon>Desulfitobacteriaceae</taxon>
        <taxon>Desulfosporosinus</taxon>
    </lineage>
</organism>
<keyword evidence="3" id="KW-0411">Iron-sulfur</keyword>
<dbReference type="RefSeq" id="WP_135545936.1">
    <property type="nucleotide sequence ID" value="NZ_SPQQ01000002.1"/>
</dbReference>
<gene>
    <name evidence="5" type="ORF">E4K67_08090</name>
</gene>
<dbReference type="OrthoDB" id="9813995at2"/>
<dbReference type="SUPFAM" id="SSF54862">
    <property type="entry name" value="4Fe-4S ferredoxins"/>
    <property type="match status" value="1"/>
</dbReference>
<accession>A0A4Z0R8D2</accession>
<dbReference type="Pfam" id="PF13237">
    <property type="entry name" value="Fer4_10"/>
    <property type="match status" value="1"/>
</dbReference>
<dbReference type="Proteomes" id="UP000298460">
    <property type="component" value="Unassembled WGS sequence"/>
</dbReference>
<comment type="caution">
    <text evidence="5">The sequence shown here is derived from an EMBL/GenBank/DDBJ whole genome shotgun (WGS) entry which is preliminary data.</text>
</comment>
<feature type="domain" description="4Fe-4S ferredoxin-type" evidence="4">
    <location>
        <begin position="40"/>
        <end position="62"/>
    </location>
</feature>
<sequence>MYPFYDEKLYTDDKCIKCKQCTKYCPVQNITFNDKTVWGSNCVSCFGCVNRCPQNAIQVGKKTHGKRRYVHPKNKNIYF</sequence>
<dbReference type="PROSITE" id="PS00198">
    <property type="entry name" value="4FE4S_FER_1"/>
    <property type="match status" value="2"/>
</dbReference>
<dbReference type="GO" id="GO:0051536">
    <property type="term" value="F:iron-sulfur cluster binding"/>
    <property type="evidence" value="ECO:0007669"/>
    <property type="project" value="UniProtKB-KW"/>
</dbReference>
<dbReference type="Gene3D" id="3.30.70.20">
    <property type="match status" value="1"/>
</dbReference>
<dbReference type="InterPro" id="IPR017900">
    <property type="entry name" value="4Fe4S_Fe_S_CS"/>
</dbReference>
<name>A0A4Z0R8D2_9FIRM</name>
<proteinExistence type="predicted"/>
<dbReference type="GO" id="GO:0046872">
    <property type="term" value="F:metal ion binding"/>
    <property type="evidence" value="ECO:0007669"/>
    <property type="project" value="UniProtKB-KW"/>
</dbReference>
<evidence type="ECO:0000256" key="3">
    <source>
        <dbReference type="ARBA" id="ARBA00023014"/>
    </source>
</evidence>
<dbReference type="InterPro" id="IPR047964">
    <property type="entry name" value="EFR1-like"/>
</dbReference>
<dbReference type="NCBIfam" id="NF038196">
    <property type="entry name" value="ferrodoxin_EFR1"/>
    <property type="match status" value="1"/>
</dbReference>
<evidence type="ECO:0000259" key="4">
    <source>
        <dbReference type="PROSITE" id="PS51379"/>
    </source>
</evidence>
<keyword evidence="2" id="KW-0408">Iron</keyword>
<feature type="domain" description="4Fe-4S ferredoxin-type" evidence="4">
    <location>
        <begin position="6"/>
        <end position="35"/>
    </location>
</feature>
<dbReference type="AlphaFoldDB" id="A0A4Z0R8D2"/>
<evidence type="ECO:0000256" key="1">
    <source>
        <dbReference type="ARBA" id="ARBA00022723"/>
    </source>
</evidence>
<dbReference type="EMBL" id="SPQQ01000002">
    <property type="protein sequence ID" value="TGE39441.1"/>
    <property type="molecule type" value="Genomic_DNA"/>
</dbReference>
<protein>
    <submittedName>
        <fullName evidence="5">4Fe-4S dicluster domain-containing protein</fullName>
    </submittedName>
</protein>
<evidence type="ECO:0000256" key="2">
    <source>
        <dbReference type="ARBA" id="ARBA00023004"/>
    </source>
</evidence>
<dbReference type="PROSITE" id="PS51379">
    <property type="entry name" value="4FE4S_FER_2"/>
    <property type="match status" value="2"/>
</dbReference>
<evidence type="ECO:0000313" key="6">
    <source>
        <dbReference type="Proteomes" id="UP000298460"/>
    </source>
</evidence>
<evidence type="ECO:0000313" key="5">
    <source>
        <dbReference type="EMBL" id="TGE39441.1"/>
    </source>
</evidence>
<keyword evidence="1" id="KW-0479">Metal-binding</keyword>